<organism evidence="11 12">
    <name type="scientific">Candidatus Berkelbacteria bacterium Gr01-1014_85</name>
    <dbReference type="NCBI Taxonomy" id="2017150"/>
    <lineage>
        <taxon>Bacteria</taxon>
        <taxon>Candidatus Berkelbacteria</taxon>
    </lineage>
</organism>
<gene>
    <name evidence="11" type="ORF">CEO22_305</name>
</gene>
<proteinExistence type="inferred from homology"/>
<dbReference type="NCBIfam" id="TIGR03025">
    <property type="entry name" value="EPS_sugtrans"/>
    <property type="match status" value="1"/>
</dbReference>
<name>A0A554JBZ0_9BACT</name>
<dbReference type="PANTHER" id="PTHR30576:SF4">
    <property type="entry name" value="UNDECAPRENYL-PHOSPHATE GALACTOSE PHOSPHOTRANSFERASE"/>
    <property type="match status" value="1"/>
</dbReference>
<evidence type="ECO:0000256" key="4">
    <source>
        <dbReference type="ARBA" id="ARBA00022475"/>
    </source>
</evidence>
<dbReference type="Pfam" id="PF13727">
    <property type="entry name" value="CoA_binding_3"/>
    <property type="match status" value="1"/>
</dbReference>
<keyword evidence="6 9" id="KW-0812">Transmembrane</keyword>
<protein>
    <submittedName>
        <fullName evidence="11">Undecaprenyl-phosphate glucose phosphotransferase</fullName>
    </submittedName>
</protein>
<feature type="transmembrane region" description="Helical" evidence="9">
    <location>
        <begin position="83"/>
        <end position="103"/>
    </location>
</feature>
<keyword evidence="5 11" id="KW-0808">Transferase</keyword>
<dbReference type="GO" id="GO:0005886">
    <property type="term" value="C:plasma membrane"/>
    <property type="evidence" value="ECO:0007669"/>
    <property type="project" value="UniProtKB-SubCell"/>
</dbReference>
<evidence type="ECO:0000256" key="3">
    <source>
        <dbReference type="ARBA" id="ARBA00006464"/>
    </source>
</evidence>
<reference evidence="11 12" key="1">
    <citation type="submission" date="2017-08" db="EMBL/GenBank/DDBJ databases">
        <title>Mechanisms for carbon and nitrogen cycling indicate functional differentiation within the Candidate Phyla Radiation.</title>
        <authorList>
            <person name="Danczak R.E."/>
            <person name="Johnston M.D."/>
            <person name="Kenah C."/>
            <person name="Slattery M."/>
            <person name="Wrighton K.C."/>
            <person name="Wilkins M.J."/>
        </authorList>
    </citation>
    <scope>NUCLEOTIDE SEQUENCE [LARGE SCALE GENOMIC DNA]</scope>
    <source>
        <strain evidence="11">Gr01-1014_85</strain>
    </source>
</reference>
<accession>A0A554JBZ0</accession>
<dbReference type="EMBL" id="VMFD01000023">
    <property type="protein sequence ID" value="TSC65896.1"/>
    <property type="molecule type" value="Genomic_DNA"/>
</dbReference>
<evidence type="ECO:0000256" key="7">
    <source>
        <dbReference type="ARBA" id="ARBA00022989"/>
    </source>
</evidence>
<comment type="similarity">
    <text evidence="3">Belongs to the bacterial sugar transferase family.</text>
</comment>
<comment type="subcellular location">
    <subcellularLocation>
        <location evidence="2">Cell membrane</location>
    </subcellularLocation>
    <subcellularLocation>
        <location evidence="1">Membrane</location>
        <topology evidence="1">Multi-pass membrane protein</topology>
    </subcellularLocation>
</comment>
<dbReference type="PANTHER" id="PTHR30576">
    <property type="entry name" value="COLANIC BIOSYNTHESIS UDP-GLUCOSE LIPID CARRIER TRANSFERASE"/>
    <property type="match status" value="1"/>
</dbReference>
<comment type="caution">
    <text evidence="11">The sequence shown here is derived from an EMBL/GenBank/DDBJ whole genome shotgun (WGS) entry which is preliminary data.</text>
</comment>
<feature type="transmembrane region" description="Helical" evidence="9">
    <location>
        <begin position="7"/>
        <end position="30"/>
    </location>
</feature>
<sequence length="472" mass="54531">MQNKRFELLFTLISIPLDLVAVFLAYLLAYLFRSEADILQVVYLWPLDDYLGFVGLMLPFYSLIFASTGLYSLRDSHRRRGEFTKVFLASSAGIMLFLLWVFLTRTLFFSRLVVIYAWIFSIITVWLTRAILAWTQRYLYRFGYGLKRIVIIGESPTATELHRVLSADISLGYKVVNGLIKPELAQIREILDRDTVDEILLADTGLSNRLEVELHDLSHQYQVAFRMVPSLAMIRSTNIEIQTLAAIPVIEYRQTRLVGWGVFFKRLFDIVASALAVIVLAPFYLLIALLVKLDSAGPIFYRHRRLGYQRQEIDILKFRTLKTEYCTGADYGGKTNEQTFSEQLKRPDLYQEFAREQKLKTDPRATRLGSFLRKTSLDELPQFINVLKGDLSLVGPRPITAEEVARYGQDQHRLFCVKPGLTGLWQVSGRSDMPYEERVKLDMLYIENWSFWSDIIIAAKTFVVMVARKNAY</sequence>
<dbReference type="GO" id="GO:0016780">
    <property type="term" value="F:phosphotransferase activity, for other substituted phosphate groups"/>
    <property type="evidence" value="ECO:0007669"/>
    <property type="project" value="TreeGrafter"/>
</dbReference>
<dbReference type="InterPro" id="IPR003362">
    <property type="entry name" value="Bact_transf"/>
</dbReference>
<keyword evidence="7 9" id="KW-1133">Transmembrane helix</keyword>
<evidence type="ECO:0000256" key="6">
    <source>
        <dbReference type="ARBA" id="ARBA00022692"/>
    </source>
</evidence>
<evidence type="ECO:0000313" key="11">
    <source>
        <dbReference type="EMBL" id="TSC65896.1"/>
    </source>
</evidence>
<evidence type="ECO:0000256" key="5">
    <source>
        <dbReference type="ARBA" id="ARBA00022679"/>
    </source>
</evidence>
<keyword evidence="4" id="KW-1003">Cell membrane</keyword>
<dbReference type="Proteomes" id="UP000316253">
    <property type="component" value="Unassembled WGS sequence"/>
</dbReference>
<dbReference type="Pfam" id="PF02397">
    <property type="entry name" value="Bac_transf"/>
    <property type="match status" value="1"/>
</dbReference>
<evidence type="ECO:0000256" key="9">
    <source>
        <dbReference type="SAM" id="Phobius"/>
    </source>
</evidence>
<feature type="domain" description="Bacterial sugar transferase" evidence="10">
    <location>
        <begin position="265"/>
        <end position="466"/>
    </location>
</feature>
<dbReference type="AlphaFoldDB" id="A0A554JBZ0"/>
<evidence type="ECO:0000313" key="12">
    <source>
        <dbReference type="Proteomes" id="UP000316253"/>
    </source>
</evidence>
<feature type="transmembrane region" description="Helical" evidence="9">
    <location>
        <begin position="270"/>
        <end position="291"/>
    </location>
</feature>
<dbReference type="InterPro" id="IPR017475">
    <property type="entry name" value="EPS_sugar_tfrase"/>
</dbReference>
<feature type="transmembrane region" description="Helical" evidence="9">
    <location>
        <begin position="50"/>
        <end position="71"/>
    </location>
</feature>
<evidence type="ECO:0000256" key="8">
    <source>
        <dbReference type="ARBA" id="ARBA00023136"/>
    </source>
</evidence>
<evidence type="ECO:0000256" key="1">
    <source>
        <dbReference type="ARBA" id="ARBA00004141"/>
    </source>
</evidence>
<keyword evidence="8 9" id="KW-0472">Membrane</keyword>
<evidence type="ECO:0000259" key="10">
    <source>
        <dbReference type="Pfam" id="PF02397"/>
    </source>
</evidence>
<evidence type="ECO:0000256" key="2">
    <source>
        <dbReference type="ARBA" id="ARBA00004236"/>
    </source>
</evidence>
<feature type="transmembrane region" description="Helical" evidence="9">
    <location>
        <begin position="115"/>
        <end position="134"/>
    </location>
</feature>